<sequence>MSRLLDKSIEFRFGVDNLNPHQRPSPPHLRLLVDHGDKQIDDLTLKDVRELHLIWGSQDELARHLKAYNQWWNEPTQRLLNDGQRHLVIFNYGTFHPLEDSDRDLISATLREISHDLTNDSNIERLPYLNRPGCSAFRRWMTSDTNGYQECMSMLMTEGASIETTTGSPETLDQRPSTHPEAR</sequence>
<organism evidence="2 3">
    <name type="scientific">Candidatus Roizmanbacteria bacterium RIFCSPLOWO2_02_FULL_36_11</name>
    <dbReference type="NCBI Taxonomy" id="1802071"/>
    <lineage>
        <taxon>Bacteria</taxon>
        <taxon>Candidatus Roizmaniibacteriota</taxon>
    </lineage>
</organism>
<dbReference type="Proteomes" id="UP000177418">
    <property type="component" value="Unassembled WGS sequence"/>
</dbReference>
<evidence type="ECO:0000313" key="3">
    <source>
        <dbReference type="Proteomes" id="UP000177418"/>
    </source>
</evidence>
<comment type="caution">
    <text evidence="2">The sequence shown here is derived from an EMBL/GenBank/DDBJ whole genome shotgun (WGS) entry which is preliminary data.</text>
</comment>
<reference evidence="2 3" key="1">
    <citation type="journal article" date="2016" name="Nat. Commun.">
        <title>Thousands of microbial genomes shed light on interconnected biogeochemical processes in an aquifer system.</title>
        <authorList>
            <person name="Anantharaman K."/>
            <person name="Brown C.T."/>
            <person name="Hug L.A."/>
            <person name="Sharon I."/>
            <person name="Castelle C.J."/>
            <person name="Probst A.J."/>
            <person name="Thomas B.C."/>
            <person name="Singh A."/>
            <person name="Wilkins M.J."/>
            <person name="Karaoz U."/>
            <person name="Brodie E.L."/>
            <person name="Williams K.H."/>
            <person name="Hubbard S.S."/>
            <person name="Banfield J.F."/>
        </authorList>
    </citation>
    <scope>NUCLEOTIDE SEQUENCE [LARGE SCALE GENOMIC DNA]</scope>
</reference>
<dbReference type="EMBL" id="MGAV01000002">
    <property type="protein sequence ID" value="OGK55513.1"/>
    <property type="molecule type" value="Genomic_DNA"/>
</dbReference>
<evidence type="ECO:0000313" key="2">
    <source>
        <dbReference type="EMBL" id="OGK55513.1"/>
    </source>
</evidence>
<gene>
    <name evidence="2" type="ORF">A3H78_05095</name>
</gene>
<evidence type="ECO:0000256" key="1">
    <source>
        <dbReference type="SAM" id="MobiDB-lite"/>
    </source>
</evidence>
<proteinExistence type="predicted"/>
<protein>
    <submittedName>
        <fullName evidence="2">Uncharacterized protein</fullName>
    </submittedName>
</protein>
<feature type="region of interest" description="Disordered" evidence="1">
    <location>
        <begin position="163"/>
        <end position="183"/>
    </location>
</feature>
<dbReference type="AlphaFoldDB" id="A0A1F7JIS7"/>
<name>A0A1F7JIS7_9BACT</name>
<accession>A0A1F7JIS7</accession>
<feature type="compositionally biased region" description="Basic and acidic residues" evidence="1">
    <location>
        <begin position="172"/>
        <end position="183"/>
    </location>
</feature>